<proteinExistence type="predicted"/>
<comment type="caution">
    <text evidence="2">The sequence shown here is derived from an EMBL/GenBank/DDBJ whole genome shotgun (WGS) entry which is preliminary data.</text>
</comment>
<dbReference type="Gene3D" id="1.20.120.520">
    <property type="entry name" value="nmb1532 protein domain like"/>
    <property type="match status" value="1"/>
</dbReference>
<dbReference type="Proteomes" id="UP001370100">
    <property type="component" value="Unassembled WGS sequence"/>
</dbReference>
<gene>
    <name evidence="2" type="ORF">WCD41_27030</name>
</gene>
<organism evidence="2 3">
    <name type="scientific">Actinomycetospora aeridis</name>
    <dbReference type="NCBI Taxonomy" id="3129231"/>
    <lineage>
        <taxon>Bacteria</taxon>
        <taxon>Bacillati</taxon>
        <taxon>Actinomycetota</taxon>
        <taxon>Actinomycetes</taxon>
        <taxon>Pseudonocardiales</taxon>
        <taxon>Pseudonocardiaceae</taxon>
        <taxon>Actinomycetospora</taxon>
    </lineage>
</organism>
<sequence>MTTATPTLRNDLLGITLGHRAMCADSRRLAALAARIVTGAERVDRARGAALARWIGRLAAEIHHHHEAEDDVLWPVLERRAGDRVDLAALTDDHAALDPLLVEVRRAADDVAQVPADALPGHPAARALAQHLGALADLLAEHIAEEEREVFPIILAHVPQDDWHAVEAAVRDRGGDMPFVLPRVAAAADPEQLAHLRRAAGPVLMVLLPVTRWRLRRAEKLVFGEATL</sequence>
<name>A0ABU8NCU2_9PSEU</name>
<accession>A0ABU8NCU2</accession>
<feature type="domain" description="Hemerythrin-like" evidence="1">
    <location>
        <begin position="19"/>
        <end position="153"/>
    </location>
</feature>
<dbReference type="CDD" id="cd12108">
    <property type="entry name" value="Hr-like"/>
    <property type="match status" value="1"/>
</dbReference>
<dbReference type="Pfam" id="PF01814">
    <property type="entry name" value="Hemerythrin"/>
    <property type="match status" value="1"/>
</dbReference>
<reference evidence="2 3" key="1">
    <citation type="submission" date="2024-03" db="EMBL/GenBank/DDBJ databases">
        <title>Actinomycetospora sp. OC33-EN06, a novel actinomycete isolated from wild orchid (Aerides multiflora).</title>
        <authorList>
            <person name="Suriyachadkun C."/>
        </authorList>
    </citation>
    <scope>NUCLEOTIDE SEQUENCE [LARGE SCALE GENOMIC DNA]</scope>
    <source>
        <strain evidence="2 3">OC33-EN06</strain>
    </source>
</reference>
<evidence type="ECO:0000313" key="2">
    <source>
        <dbReference type="EMBL" id="MEJ2890143.1"/>
    </source>
</evidence>
<dbReference type="RefSeq" id="WP_337718343.1">
    <property type="nucleotide sequence ID" value="NZ_JBBEGL010000010.1"/>
</dbReference>
<protein>
    <submittedName>
        <fullName evidence="2">Hemerythrin domain-containing protein</fullName>
    </submittedName>
</protein>
<dbReference type="InterPro" id="IPR012312">
    <property type="entry name" value="Hemerythrin-like"/>
</dbReference>
<dbReference type="EMBL" id="JBBEGL010000010">
    <property type="protein sequence ID" value="MEJ2890143.1"/>
    <property type="molecule type" value="Genomic_DNA"/>
</dbReference>
<evidence type="ECO:0000313" key="3">
    <source>
        <dbReference type="Proteomes" id="UP001370100"/>
    </source>
</evidence>
<keyword evidence="3" id="KW-1185">Reference proteome</keyword>
<evidence type="ECO:0000259" key="1">
    <source>
        <dbReference type="Pfam" id="PF01814"/>
    </source>
</evidence>